<dbReference type="Gene3D" id="3.40.1110.10">
    <property type="entry name" value="Calcium-transporting ATPase, cytoplasmic domain N"/>
    <property type="match status" value="1"/>
</dbReference>
<dbReference type="GO" id="GO:0005802">
    <property type="term" value="C:trans-Golgi network"/>
    <property type="evidence" value="ECO:0007669"/>
    <property type="project" value="TreeGrafter"/>
</dbReference>
<evidence type="ECO:0000256" key="1">
    <source>
        <dbReference type="ARBA" id="ARBA00004141"/>
    </source>
</evidence>
<dbReference type="PANTHER" id="PTHR24092">
    <property type="entry name" value="PROBABLE PHOSPHOLIPID-TRANSPORTING ATPASE"/>
    <property type="match status" value="1"/>
</dbReference>
<keyword evidence="7" id="KW-0472">Membrane</keyword>
<gene>
    <name evidence="8" type="ORF">TPSB3V08_LOCUS13908</name>
</gene>
<dbReference type="EMBL" id="OD032258">
    <property type="protein sequence ID" value="CAD7420493.1"/>
    <property type="molecule type" value="Genomic_DNA"/>
</dbReference>
<dbReference type="FunFam" id="3.40.50.1000:FF:000001">
    <property type="entry name" value="Phospholipid-transporting ATPase IC"/>
    <property type="match status" value="1"/>
</dbReference>
<comment type="subcellular location">
    <subcellularLocation>
        <location evidence="1">Membrane</location>
        <topology evidence="1">Multi-pass membrane protein</topology>
    </subcellularLocation>
</comment>
<dbReference type="SUPFAM" id="SSF56784">
    <property type="entry name" value="HAD-like"/>
    <property type="match status" value="1"/>
</dbReference>
<dbReference type="InterPro" id="IPR036412">
    <property type="entry name" value="HAD-like_sf"/>
</dbReference>
<dbReference type="PANTHER" id="PTHR24092:SF190">
    <property type="entry name" value="PHOSPHOLIPID-TRANSPORTING ATPASE"/>
    <property type="match status" value="1"/>
</dbReference>
<evidence type="ECO:0000256" key="5">
    <source>
        <dbReference type="ARBA" id="ARBA00022967"/>
    </source>
</evidence>
<keyword evidence="6" id="KW-1133">Transmembrane helix</keyword>
<evidence type="ECO:0000256" key="3">
    <source>
        <dbReference type="ARBA" id="ARBA00022741"/>
    </source>
</evidence>
<dbReference type="AlphaFoldDB" id="A0A7R9HGE8"/>
<dbReference type="InterPro" id="IPR018303">
    <property type="entry name" value="ATPase_P-typ_P_site"/>
</dbReference>
<dbReference type="GO" id="GO:0045332">
    <property type="term" value="P:phospholipid translocation"/>
    <property type="evidence" value="ECO:0007669"/>
    <property type="project" value="TreeGrafter"/>
</dbReference>
<evidence type="ECO:0000256" key="6">
    <source>
        <dbReference type="ARBA" id="ARBA00022989"/>
    </source>
</evidence>
<evidence type="ECO:0000313" key="8">
    <source>
        <dbReference type="EMBL" id="CAD7420493.1"/>
    </source>
</evidence>
<keyword evidence="5" id="KW-1278">Translocase</keyword>
<protein>
    <submittedName>
        <fullName evidence="8">Uncharacterized protein</fullName>
    </submittedName>
</protein>
<name>A0A7R9HGE8_TIMPO</name>
<dbReference type="GO" id="GO:0007030">
    <property type="term" value="P:Golgi organization"/>
    <property type="evidence" value="ECO:0007669"/>
    <property type="project" value="TreeGrafter"/>
</dbReference>
<proteinExistence type="predicted"/>
<organism evidence="8">
    <name type="scientific">Timema poppense</name>
    <name type="common">Walking stick</name>
    <dbReference type="NCBI Taxonomy" id="170557"/>
    <lineage>
        <taxon>Eukaryota</taxon>
        <taxon>Metazoa</taxon>
        <taxon>Ecdysozoa</taxon>
        <taxon>Arthropoda</taxon>
        <taxon>Hexapoda</taxon>
        <taxon>Insecta</taxon>
        <taxon>Pterygota</taxon>
        <taxon>Neoptera</taxon>
        <taxon>Polyneoptera</taxon>
        <taxon>Phasmatodea</taxon>
        <taxon>Timematodea</taxon>
        <taxon>Timematoidea</taxon>
        <taxon>Timematidae</taxon>
        <taxon>Timema</taxon>
    </lineage>
</organism>
<dbReference type="InterPro" id="IPR023299">
    <property type="entry name" value="ATPase_P-typ_cyto_dom_N"/>
</dbReference>
<sequence>MYYEKSGTAAKARTTTLNEELGQIEYIFSDKTGTLTQNIMTFNKCSIAARCYGDIIDETTNDVIEVTEEVALRVSQSLLISSDRMKPRLGDWAATIGFSSRASNYLFVH</sequence>
<dbReference type="GO" id="GO:0005524">
    <property type="term" value="F:ATP binding"/>
    <property type="evidence" value="ECO:0007669"/>
    <property type="project" value="UniProtKB-KW"/>
</dbReference>
<evidence type="ECO:0000256" key="4">
    <source>
        <dbReference type="ARBA" id="ARBA00022840"/>
    </source>
</evidence>
<accession>A0A7R9HGE8</accession>
<keyword evidence="2" id="KW-0812">Transmembrane</keyword>
<dbReference type="GO" id="GO:0005886">
    <property type="term" value="C:plasma membrane"/>
    <property type="evidence" value="ECO:0007669"/>
    <property type="project" value="TreeGrafter"/>
</dbReference>
<dbReference type="InterPro" id="IPR023214">
    <property type="entry name" value="HAD_sf"/>
</dbReference>
<keyword evidence="3" id="KW-0547">Nucleotide-binding</keyword>
<reference evidence="8" key="1">
    <citation type="submission" date="2020-11" db="EMBL/GenBank/DDBJ databases">
        <authorList>
            <person name="Tran Van P."/>
        </authorList>
    </citation>
    <scope>NUCLEOTIDE SEQUENCE</scope>
</reference>
<evidence type="ECO:0000256" key="2">
    <source>
        <dbReference type="ARBA" id="ARBA00022692"/>
    </source>
</evidence>
<dbReference type="GO" id="GO:0140326">
    <property type="term" value="F:ATPase-coupled intramembrane lipid transporter activity"/>
    <property type="evidence" value="ECO:0007669"/>
    <property type="project" value="TreeGrafter"/>
</dbReference>
<keyword evidence="4" id="KW-0067">ATP-binding</keyword>
<evidence type="ECO:0000256" key="7">
    <source>
        <dbReference type="ARBA" id="ARBA00023136"/>
    </source>
</evidence>
<dbReference type="PROSITE" id="PS00154">
    <property type="entry name" value="ATPASE_E1_E2"/>
    <property type="match status" value="1"/>
</dbReference>
<dbReference type="Gene3D" id="3.40.50.1000">
    <property type="entry name" value="HAD superfamily/HAD-like"/>
    <property type="match status" value="1"/>
</dbReference>